<proteinExistence type="predicted"/>
<reference evidence="1" key="1">
    <citation type="submission" date="2021-06" db="EMBL/GenBank/DDBJ databases">
        <authorList>
            <person name="Kallberg Y."/>
            <person name="Tangrot J."/>
            <person name="Rosling A."/>
        </authorList>
    </citation>
    <scope>NUCLEOTIDE SEQUENCE</scope>
    <source>
        <strain evidence="1">MA461A</strain>
    </source>
</reference>
<dbReference type="EMBL" id="CAJVQC010001156">
    <property type="protein sequence ID" value="CAG8488705.1"/>
    <property type="molecule type" value="Genomic_DNA"/>
</dbReference>
<name>A0ACA9KT69_9GLOM</name>
<gene>
    <name evidence="1" type="ORF">RPERSI_LOCUS1290</name>
</gene>
<evidence type="ECO:0000313" key="1">
    <source>
        <dbReference type="EMBL" id="CAG8488705.1"/>
    </source>
</evidence>
<sequence>DDEDLDDIIEVPRIDADERDWDNGRDADLEVDDMHAYSQEADNRIKDKLVGHSRGREKAEQITVDIFLLAMSKIEMKMERNFSALHREIEECDLLNKAWPKVSLSKPHDQHEYDFLAKIGKHLDKAIKVVPTANKKDFDGVRDEIEARTATLSQNKSSKSYRHKRKRYSSPSSDSERDESHKGKRRYDMIEAFNSFVTEEPLGFQNVKESLTASSVSMYL</sequence>
<organism evidence="1 2">
    <name type="scientific">Racocetra persica</name>
    <dbReference type="NCBI Taxonomy" id="160502"/>
    <lineage>
        <taxon>Eukaryota</taxon>
        <taxon>Fungi</taxon>
        <taxon>Fungi incertae sedis</taxon>
        <taxon>Mucoromycota</taxon>
        <taxon>Glomeromycotina</taxon>
        <taxon>Glomeromycetes</taxon>
        <taxon>Diversisporales</taxon>
        <taxon>Gigasporaceae</taxon>
        <taxon>Racocetra</taxon>
    </lineage>
</organism>
<feature type="non-terminal residue" evidence="1">
    <location>
        <position position="1"/>
    </location>
</feature>
<protein>
    <submittedName>
        <fullName evidence="1">26242_t:CDS:1</fullName>
    </submittedName>
</protein>
<accession>A0ACA9KT69</accession>
<comment type="caution">
    <text evidence="1">The sequence shown here is derived from an EMBL/GenBank/DDBJ whole genome shotgun (WGS) entry which is preliminary data.</text>
</comment>
<keyword evidence="2" id="KW-1185">Reference proteome</keyword>
<dbReference type="Proteomes" id="UP000789920">
    <property type="component" value="Unassembled WGS sequence"/>
</dbReference>
<evidence type="ECO:0000313" key="2">
    <source>
        <dbReference type="Proteomes" id="UP000789920"/>
    </source>
</evidence>